<protein>
    <recommendedName>
        <fullName evidence="5">Probable tRNA (uracil-O(2)-)-methyltransferase</fullName>
        <ecNumber evidence="4">2.1.1.211</ecNumber>
    </recommendedName>
</protein>
<evidence type="ECO:0000256" key="10">
    <source>
        <dbReference type="ARBA" id="ARBA00022694"/>
    </source>
</evidence>
<dbReference type="PANTHER" id="PTHR21210:SF0">
    <property type="entry name" value="TRNA (URACIL-O(2)-)-METHYLTRANSFERASE-RELATED"/>
    <property type="match status" value="1"/>
</dbReference>
<evidence type="ECO:0000256" key="1">
    <source>
        <dbReference type="ARBA" id="ARBA00002778"/>
    </source>
</evidence>
<dbReference type="InterPro" id="IPR011671">
    <property type="entry name" value="tRNA_uracil_MeTrfase"/>
</dbReference>
<keyword evidence="7" id="KW-0489">Methyltransferase</keyword>
<dbReference type="GO" id="GO:0008270">
    <property type="term" value="F:zinc ion binding"/>
    <property type="evidence" value="ECO:0007669"/>
    <property type="project" value="UniProtKB-KW"/>
</dbReference>
<comment type="subcellular location">
    <subcellularLocation>
        <location evidence="2">Cytoplasm</location>
    </subcellularLocation>
</comment>
<dbReference type="GO" id="GO:0030488">
    <property type="term" value="P:tRNA methylation"/>
    <property type="evidence" value="ECO:0007669"/>
    <property type="project" value="TreeGrafter"/>
</dbReference>
<dbReference type="AlphaFoldDB" id="A0A0B7AZZ4"/>
<dbReference type="GO" id="GO:0005737">
    <property type="term" value="C:cytoplasm"/>
    <property type="evidence" value="ECO:0007669"/>
    <property type="project" value="UniProtKB-SubCell"/>
</dbReference>
<evidence type="ECO:0000256" key="4">
    <source>
        <dbReference type="ARBA" id="ARBA00012795"/>
    </source>
</evidence>
<feature type="zinc finger region" description="C3H1-type" evidence="12">
    <location>
        <begin position="765"/>
        <end position="795"/>
    </location>
</feature>
<evidence type="ECO:0000259" key="14">
    <source>
        <dbReference type="PROSITE" id="PS50103"/>
    </source>
</evidence>
<keyword evidence="12" id="KW-0863">Zinc-finger</keyword>
<evidence type="ECO:0000256" key="7">
    <source>
        <dbReference type="ARBA" id="ARBA00022603"/>
    </source>
</evidence>
<reference evidence="15" key="1">
    <citation type="submission" date="2014-12" db="EMBL/GenBank/DDBJ databases">
        <title>Insight into the proteome of Arion vulgaris.</title>
        <authorList>
            <person name="Aradska J."/>
            <person name="Bulat T."/>
            <person name="Smidak R."/>
            <person name="Sarate P."/>
            <person name="Gangsoo J."/>
            <person name="Sialana F."/>
            <person name="Bilban M."/>
            <person name="Lubec G."/>
        </authorList>
    </citation>
    <scope>NUCLEOTIDE SEQUENCE</scope>
    <source>
        <tissue evidence="15">Skin</tissue>
    </source>
</reference>
<feature type="domain" description="C3H1-type" evidence="14">
    <location>
        <begin position="765"/>
        <end position="795"/>
    </location>
</feature>
<evidence type="ECO:0000256" key="6">
    <source>
        <dbReference type="ARBA" id="ARBA00022490"/>
    </source>
</evidence>
<keyword evidence="12" id="KW-0479">Metal-binding</keyword>
<keyword evidence="6" id="KW-0963">Cytoplasm</keyword>
<dbReference type="InterPro" id="IPR000571">
    <property type="entry name" value="Znf_CCCH"/>
</dbReference>
<comment type="function">
    <text evidence="1">Probable adenosyl-L-methionine (AdoMet)-dependent tRNA (uracil-O(2)-)-methyltransferase.</text>
</comment>
<evidence type="ECO:0000256" key="9">
    <source>
        <dbReference type="ARBA" id="ARBA00022691"/>
    </source>
</evidence>
<evidence type="ECO:0000256" key="13">
    <source>
        <dbReference type="SAM" id="MobiDB-lite"/>
    </source>
</evidence>
<sequence>MSTMADDKVTLTHVQVEDFQQCSICEQIMTTKGTEHLFLKSISVWINKPHVVNRRLCGSKIVDALRVYSKEEAEEAVDKYKSFYNTDTRNEADVGTVNSFHFTDLVNEAATFTVIIRELIPKSEFFPKLLEAVVYDKQKVSVSFIPIDQDCTGKTEDLKPTKELMYKFELLTNCKVNQIKLAWTCDHNDSDQSRTEISSQWLKSVLHEKLINWSQVENISTSVTSLQLVAVDKYKDTYLRLKNTYGRDLVKNWTESTDPKKFVYEDVAIAAYLLLIWEEDRKEKNLSRKQSFVDLGCGNGLLVYILTKEGHKGLGIDMKKRKIWGTFGPDIDLKVEAITPSADHLYPEFDWIIGNHSDELTPWIPVMAARSSYKTSFFLLPCCPHDFDSKFSRHEKGKSKYETYMNYVKKITVECGFKPESDTLRIPSTKRICIIGRRRSYEKVDELMVEERRQAFIDKGTVYKQSISNKDISKPCVQALKQTTDVDSHPPLPTDFIEVGLQTSTIASVVQNMMTPRHNKLAENSNDVCMHEEEDSLVSSSATSSLDSNYSLTCGEKRTIESLESTDSGFYEQETTHSVDNSGTKRRKNSTGTVSSGESQSSDPENTSPVDANSKFTFSQNLNGRNVGSSQVVKATQWATGFQLRAEQTVRNCQKVPEQIKFKIVETVFNHILAAPDSRTVLLSNGKTWTMGGSVALNKVAALFDKPTMQELKSECGGLQTLLRNHSHVFQVTGGFVQLRDFTVSDPWIGRKVKKVKNNRDLQDTRKTTLCWFDTHHPCGCPRTKENCQFAHGQDELRNKLSRVKLQ</sequence>
<evidence type="ECO:0000256" key="3">
    <source>
        <dbReference type="ARBA" id="ARBA00009056"/>
    </source>
</evidence>
<dbReference type="SUPFAM" id="SSF53335">
    <property type="entry name" value="S-adenosyl-L-methionine-dependent methyltransferases"/>
    <property type="match status" value="1"/>
</dbReference>
<evidence type="ECO:0000313" key="16">
    <source>
        <dbReference type="EMBL" id="CEK86671.1"/>
    </source>
</evidence>
<evidence type="ECO:0000313" key="15">
    <source>
        <dbReference type="EMBL" id="CEK86669.1"/>
    </source>
</evidence>
<evidence type="ECO:0000256" key="12">
    <source>
        <dbReference type="PROSITE-ProRule" id="PRU00723"/>
    </source>
</evidence>
<dbReference type="PROSITE" id="PS50103">
    <property type="entry name" value="ZF_C3H1"/>
    <property type="match status" value="1"/>
</dbReference>
<dbReference type="EC" id="2.1.1.211" evidence="4"/>
<dbReference type="EMBL" id="HACG01039804">
    <property type="protein sequence ID" value="CEK86669.1"/>
    <property type="molecule type" value="Transcribed_RNA"/>
</dbReference>
<dbReference type="InterPro" id="IPR029063">
    <property type="entry name" value="SAM-dependent_MTases_sf"/>
</dbReference>
<evidence type="ECO:0000256" key="8">
    <source>
        <dbReference type="ARBA" id="ARBA00022679"/>
    </source>
</evidence>
<dbReference type="Pfam" id="PF07757">
    <property type="entry name" value="AdoMet_MTase"/>
    <property type="match status" value="1"/>
</dbReference>
<dbReference type="GO" id="GO:0141101">
    <property type="term" value="F:tRNA(Ser) (uridine(44)-2'-O-)-methyltransferase activity"/>
    <property type="evidence" value="ECO:0007669"/>
    <property type="project" value="UniProtKB-EC"/>
</dbReference>
<evidence type="ECO:0000256" key="5">
    <source>
        <dbReference type="ARBA" id="ARBA00018325"/>
    </source>
</evidence>
<evidence type="ECO:0000256" key="2">
    <source>
        <dbReference type="ARBA" id="ARBA00004496"/>
    </source>
</evidence>
<evidence type="ECO:0000256" key="11">
    <source>
        <dbReference type="ARBA" id="ARBA00047957"/>
    </source>
</evidence>
<keyword evidence="12" id="KW-0862">Zinc</keyword>
<comment type="catalytic activity">
    <reaction evidence="11">
        <text>uridine(44) in tRNA(Ser) + S-adenosyl-L-methionine = 2'-O-methyluridine(44) in tRNA(Ser) + S-adenosyl-L-homocysteine + H(+)</text>
        <dbReference type="Rhea" id="RHEA:43100"/>
        <dbReference type="Rhea" id="RHEA-COMP:10339"/>
        <dbReference type="Rhea" id="RHEA-COMP:10340"/>
        <dbReference type="ChEBI" id="CHEBI:15378"/>
        <dbReference type="ChEBI" id="CHEBI:57856"/>
        <dbReference type="ChEBI" id="CHEBI:59789"/>
        <dbReference type="ChEBI" id="CHEBI:65315"/>
        <dbReference type="ChEBI" id="CHEBI:74478"/>
        <dbReference type="EC" id="2.1.1.211"/>
    </reaction>
</comment>
<proteinExistence type="inferred from homology"/>
<keyword evidence="8" id="KW-0808">Transferase</keyword>
<accession>A0A0B7AZZ4</accession>
<keyword evidence="9" id="KW-0949">S-adenosyl-L-methionine</keyword>
<feature type="region of interest" description="Disordered" evidence="13">
    <location>
        <begin position="565"/>
        <end position="621"/>
    </location>
</feature>
<feature type="compositionally biased region" description="Polar residues" evidence="13">
    <location>
        <begin position="590"/>
        <end position="621"/>
    </location>
</feature>
<comment type="similarity">
    <text evidence="3">Belongs to the TRM44 family.</text>
</comment>
<dbReference type="EMBL" id="HACG01039806">
    <property type="protein sequence ID" value="CEK86671.1"/>
    <property type="molecule type" value="Transcribed_RNA"/>
</dbReference>
<keyword evidence="10" id="KW-0819">tRNA processing</keyword>
<gene>
    <name evidence="15" type="primary">ORF155043</name>
    <name evidence="16" type="synonym">ORF155052</name>
</gene>
<organism evidence="15">
    <name type="scientific">Arion vulgaris</name>
    <dbReference type="NCBI Taxonomy" id="1028688"/>
    <lineage>
        <taxon>Eukaryota</taxon>
        <taxon>Metazoa</taxon>
        <taxon>Spiralia</taxon>
        <taxon>Lophotrochozoa</taxon>
        <taxon>Mollusca</taxon>
        <taxon>Gastropoda</taxon>
        <taxon>Heterobranchia</taxon>
        <taxon>Euthyneura</taxon>
        <taxon>Panpulmonata</taxon>
        <taxon>Eupulmonata</taxon>
        <taxon>Stylommatophora</taxon>
        <taxon>Helicina</taxon>
        <taxon>Arionoidea</taxon>
        <taxon>Arionidae</taxon>
        <taxon>Arion</taxon>
    </lineage>
</organism>
<dbReference type="PANTHER" id="PTHR21210">
    <property type="entry name" value="TRNA (URACIL-O(2)-)-METHYLTRANSFERASE-RELATED"/>
    <property type="match status" value="1"/>
</dbReference>
<name>A0A0B7AZZ4_9EUPU</name>